<keyword evidence="1" id="KW-0863">Zinc-finger</keyword>
<gene>
    <name evidence="5" type="primary">LOC104218635</name>
</gene>
<dbReference type="SUPFAM" id="SSF57756">
    <property type="entry name" value="Retrovirus zinc finger-like domains"/>
    <property type="match status" value="1"/>
</dbReference>
<keyword evidence="1" id="KW-0862">Zinc</keyword>
<evidence type="ECO:0000313" key="5">
    <source>
        <dbReference type="RefSeq" id="XP_009767477.1"/>
    </source>
</evidence>
<keyword evidence="1" id="KW-0479">Metal-binding</keyword>
<organism evidence="4 5">
    <name type="scientific">Nicotiana sylvestris</name>
    <name type="common">Wood tobacco</name>
    <name type="synonym">South American tobacco</name>
    <dbReference type="NCBI Taxonomy" id="4096"/>
    <lineage>
        <taxon>Eukaryota</taxon>
        <taxon>Viridiplantae</taxon>
        <taxon>Streptophyta</taxon>
        <taxon>Embryophyta</taxon>
        <taxon>Tracheophyta</taxon>
        <taxon>Spermatophyta</taxon>
        <taxon>Magnoliopsida</taxon>
        <taxon>eudicotyledons</taxon>
        <taxon>Gunneridae</taxon>
        <taxon>Pentapetalae</taxon>
        <taxon>asterids</taxon>
        <taxon>lamiids</taxon>
        <taxon>Solanales</taxon>
        <taxon>Solanaceae</taxon>
        <taxon>Nicotianoideae</taxon>
        <taxon>Nicotianeae</taxon>
        <taxon>Nicotiana</taxon>
    </lineage>
</organism>
<feature type="domain" description="CCHC-type" evidence="3">
    <location>
        <begin position="133"/>
        <end position="147"/>
    </location>
</feature>
<keyword evidence="4" id="KW-1185">Reference proteome</keyword>
<dbReference type="GO" id="GO:0003676">
    <property type="term" value="F:nucleic acid binding"/>
    <property type="evidence" value="ECO:0007669"/>
    <property type="project" value="InterPro"/>
</dbReference>
<reference evidence="4" key="1">
    <citation type="journal article" date="2013" name="Genome Biol.">
        <title>Reference genomes and transcriptomes of Nicotiana sylvestris and Nicotiana tomentosiformis.</title>
        <authorList>
            <person name="Sierro N."/>
            <person name="Battey J.N."/>
            <person name="Ouadi S."/>
            <person name="Bovet L."/>
            <person name="Goepfert S."/>
            <person name="Bakaher N."/>
            <person name="Peitsch M.C."/>
            <person name="Ivanov N.V."/>
        </authorList>
    </citation>
    <scope>NUCLEOTIDE SEQUENCE [LARGE SCALE GENOMIC DNA]</scope>
</reference>
<feature type="compositionally biased region" description="Basic and acidic residues" evidence="2">
    <location>
        <begin position="22"/>
        <end position="36"/>
    </location>
</feature>
<evidence type="ECO:0000259" key="3">
    <source>
        <dbReference type="PROSITE" id="PS50158"/>
    </source>
</evidence>
<accession>A0A1U7VHC0</accession>
<dbReference type="AlphaFoldDB" id="A0A1U7VHC0"/>
<name>A0A1U7VHC0_NICSY</name>
<evidence type="ECO:0000313" key="4">
    <source>
        <dbReference type="Proteomes" id="UP000189701"/>
    </source>
</evidence>
<evidence type="ECO:0000256" key="2">
    <source>
        <dbReference type="SAM" id="MobiDB-lite"/>
    </source>
</evidence>
<dbReference type="RefSeq" id="XP_009767477.1">
    <property type="nucleotide sequence ID" value="XM_009769175.1"/>
</dbReference>
<reference evidence="5" key="2">
    <citation type="submission" date="2025-08" db="UniProtKB">
        <authorList>
            <consortium name="RefSeq"/>
        </authorList>
    </citation>
    <scope>IDENTIFICATION</scope>
    <source>
        <tissue evidence="5">Leaf</tissue>
    </source>
</reference>
<proteinExistence type="predicted"/>
<protein>
    <submittedName>
        <fullName evidence="5">DNA-binding protein HEXBP-like</fullName>
    </submittedName>
</protein>
<evidence type="ECO:0000256" key="1">
    <source>
        <dbReference type="PROSITE-ProRule" id="PRU00047"/>
    </source>
</evidence>
<feature type="non-terminal residue" evidence="5">
    <location>
        <position position="156"/>
    </location>
</feature>
<dbReference type="InterPro" id="IPR036875">
    <property type="entry name" value="Znf_CCHC_sf"/>
</dbReference>
<feature type="compositionally biased region" description="Polar residues" evidence="2">
    <location>
        <begin position="117"/>
        <end position="126"/>
    </location>
</feature>
<sequence length="156" mass="16952">MTRERVLGISFKDAVDIARDIETVRRQERDGREAKRPQGSGSFSGALLRGQFQQGRGRSFMPAQSSRPEYRGGSSGRGYQGSQQSQPSPSALLAQSLSRALSAQGSSRPSASASYSGTRGSLQSQFPAPRSFYACGEFGHMRRECPRRAASSSQQR</sequence>
<dbReference type="Pfam" id="PF00098">
    <property type="entry name" value="zf-CCHC"/>
    <property type="match status" value="1"/>
</dbReference>
<dbReference type="PROSITE" id="PS50158">
    <property type="entry name" value="ZF_CCHC"/>
    <property type="match status" value="1"/>
</dbReference>
<dbReference type="Proteomes" id="UP000189701">
    <property type="component" value="Unplaced"/>
</dbReference>
<feature type="compositionally biased region" description="Low complexity" evidence="2">
    <location>
        <begin position="80"/>
        <end position="116"/>
    </location>
</feature>
<dbReference type="Gene3D" id="4.10.60.10">
    <property type="entry name" value="Zinc finger, CCHC-type"/>
    <property type="match status" value="1"/>
</dbReference>
<dbReference type="InterPro" id="IPR001878">
    <property type="entry name" value="Znf_CCHC"/>
</dbReference>
<feature type="region of interest" description="Disordered" evidence="2">
    <location>
        <begin position="22"/>
        <end position="126"/>
    </location>
</feature>
<dbReference type="GO" id="GO:0008270">
    <property type="term" value="F:zinc ion binding"/>
    <property type="evidence" value="ECO:0007669"/>
    <property type="project" value="UniProtKB-KW"/>
</dbReference>